<dbReference type="GO" id="GO:0019784">
    <property type="term" value="F:deNEDDylase activity"/>
    <property type="evidence" value="ECO:0007669"/>
    <property type="project" value="InterPro"/>
</dbReference>
<keyword evidence="7" id="KW-1185">Reference proteome</keyword>
<evidence type="ECO:0000256" key="2">
    <source>
        <dbReference type="ARBA" id="ARBA00022670"/>
    </source>
</evidence>
<keyword evidence="4" id="KW-0788">Thiol protease</keyword>
<evidence type="ECO:0000259" key="5">
    <source>
        <dbReference type="PROSITE" id="PS50600"/>
    </source>
</evidence>
<dbReference type="Gene3D" id="3.40.395.10">
    <property type="entry name" value="Adenoviral Proteinase, Chain A"/>
    <property type="match status" value="1"/>
</dbReference>
<sequence>MNQTPSQKHNPLTKPSIPSSSAILFFTNFKSRFSILIFIRWHHPPLPFYFRSSSINLQDDTVFAMDELSGAVVTSYSMYLYEQIKNGSNKDHGICFVTPTATMNHDKKGKARNVDDSSRLVADRLGSRKNNDIVLVPYNPGRHWVLGVLDMKKKKCYYLDSIRPTSVNLQFKHIVDAAIGLYNANIGSKKASKFNWVNSACPLQPGTIECGYYVLKFMKEVVRQGLVVLEQNKIGGDSNAYTDADFDEIREEWLTYACNFIFMDKK</sequence>
<dbReference type="GO" id="GO:0000338">
    <property type="term" value="P:protein deneddylation"/>
    <property type="evidence" value="ECO:0007669"/>
    <property type="project" value="TreeGrafter"/>
</dbReference>
<dbReference type="SUPFAM" id="SSF54001">
    <property type="entry name" value="Cysteine proteinases"/>
    <property type="match status" value="1"/>
</dbReference>
<keyword evidence="2" id="KW-0645">Protease</keyword>
<dbReference type="Pfam" id="PF02902">
    <property type="entry name" value="Peptidase_C48"/>
    <property type="match status" value="1"/>
</dbReference>
<gene>
    <name evidence="6" type="ORF">SSX86_024165</name>
</gene>
<keyword evidence="3" id="KW-0378">Hydrolase</keyword>
<proteinExistence type="inferred from homology"/>
<dbReference type="AlphaFoldDB" id="A0AAP0GQC7"/>
<dbReference type="GO" id="GO:0008234">
    <property type="term" value="F:cysteine-type peptidase activity"/>
    <property type="evidence" value="ECO:0007669"/>
    <property type="project" value="UniProtKB-KW"/>
</dbReference>
<dbReference type="GO" id="GO:0006508">
    <property type="term" value="P:proteolysis"/>
    <property type="evidence" value="ECO:0007669"/>
    <property type="project" value="UniProtKB-KW"/>
</dbReference>
<comment type="similarity">
    <text evidence="1">Belongs to the peptidase C48 family.</text>
</comment>
<reference evidence="6 7" key="1">
    <citation type="submission" date="2024-04" db="EMBL/GenBank/DDBJ databases">
        <title>The reference genome of an endangered Asteraceae, Deinandra increscens subsp. villosa, native to the Central Coast of California.</title>
        <authorList>
            <person name="Guilliams M."/>
            <person name="Hasenstab-Lehman K."/>
            <person name="Meyer R."/>
            <person name="Mcevoy S."/>
        </authorList>
    </citation>
    <scope>NUCLEOTIDE SEQUENCE [LARGE SCALE GENOMIC DNA]</scope>
    <source>
        <tissue evidence="6">Leaf</tissue>
    </source>
</reference>
<comment type="caution">
    <text evidence="6">The sequence shown here is derived from an EMBL/GenBank/DDBJ whole genome shotgun (WGS) entry which is preliminary data.</text>
</comment>
<evidence type="ECO:0000313" key="6">
    <source>
        <dbReference type="EMBL" id="KAK9056802.1"/>
    </source>
</evidence>
<dbReference type="Proteomes" id="UP001408789">
    <property type="component" value="Unassembled WGS sequence"/>
</dbReference>
<evidence type="ECO:0000256" key="1">
    <source>
        <dbReference type="ARBA" id="ARBA00005234"/>
    </source>
</evidence>
<name>A0AAP0GQC7_9ASTR</name>
<dbReference type="InterPro" id="IPR038765">
    <property type="entry name" value="Papain-like_cys_pep_sf"/>
</dbReference>
<organism evidence="6 7">
    <name type="scientific">Deinandra increscens subsp. villosa</name>
    <dbReference type="NCBI Taxonomy" id="3103831"/>
    <lineage>
        <taxon>Eukaryota</taxon>
        <taxon>Viridiplantae</taxon>
        <taxon>Streptophyta</taxon>
        <taxon>Embryophyta</taxon>
        <taxon>Tracheophyta</taxon>
        <taxon>Spermatophyta</taxon>
        <taxon>Magnoliopsida</taxon>
        <taxon>eudicotyledons</taxon>
        <taxon>Gunneridae</taxon>
        <taxon>Pentapetalae</taxon>
        <taxon>asterids</taxon>
        <taxon>campanulids</taxon>
        <taxon>Asterales</taxon>
        <taxon>Asteraceae</taxon>
        <taxon>Asteroideae</taxon>
        <taxon>Heliantheae alliance</taxon>
        <taxon>Madieae</taxon>
        <taxon>Madiinae</taxon>
        <taxon>Deinandra</taxon>
    </lineage>
</organism>
<evidence type="ECO:0000256" key="4">
    <source>
        <dbReference type="ARBA" id="ARBA00022807"/>
    </source>
</evidence>
<dbReference type="PROSITE" id="PS50600">
    <property type="entry name" value="ULP_PROTEASE"/>
    <property type="match status" value="1"/>
</dbReference>
<feature type="domain" description="Ubiquitin-like protease family profile" evidence="5">
    <location>
        <begin position="1"/>
        <end position="221"/>
    </location>
</feature>
<evidence type="ECO:0000313" key="7">
    <source>
        <dbReference type="Proteomes" id="UP001408789"/>
    </source>
</evidence>
<dbReference type="EMBL" id="JBCNJP010000024">
    <property type="protein sequence ID" value="KAK9056802.1"/>
    <property type="molecule type" value="Genomic_DNA"/>
</dbReference>
<dbReference type="InterPro" id="IPR003653">
    <property type="entry name" value="Peptidase_C48_C"/>
</dbReference>
<dbReference type="InterPro" id="IPR044613">
    <property type="entry name" value="Nep1/2-like"/>
</dbReference>
<dbReference type="PANTHER" id="PTHR46468:SF1">
    <property type="entry name" value="SENTRIN-SPECIFIC PROTEASE 8"/>
    <property type="match status" value="1"/>
</dbReference>
<evidence type="ECO:0000256" key="3">
    <source>
        <dbReference type="ARBA" id="ARBA00022801"/>
    </source>
</evidence>
<protein>
    <recommendedName>
        <fullName evidence="5">Ubiquitin-like protease family profile domain-containing protein</fullName>
    </recommendedName>
</protein>
<accession>A0AAP0GQC7</accession>
<dbReference type="PANTHER" id="PTHR46468">
    <property type="entry name" value="SENTRIN-SPECIFIC PROTEASE 8"/>
    <property type="match status" value="1"/>
</dbReference>